<dbReference type="FunFam" id="3.40.50.300:FF:000326">
    <property type="entry name" value="P-loop containing nucleoside triphosphate hydrolase"/>
    <property type="match status" value="1"/>
</dbReference>
<dbReference type="Pfam" id="PF13086">
    <property type="entry name" value="AAA_11"/>
    <property type="match status" value="1"/>
</dbReference>
<dbReference type="InterPro" id="IPR045529">
    <property type="entry name" value="DUF6469"/>
</dbReference>
<feature type="domain" description="UvrD-like helicase ATP-binding" evidence="6">
    <location>
        <begin position="1357"/>
        <end position="1446"/>
    </location>
</feature>
<evidence type="ECO:0000259" key="7">
    <source>
        <dbReference type="Pfam" id="PF13086"/>
    </source>
</evidence>
<evidence type="ECO:0000259" key="8">
    <source>
        <dbReference type="Pfam" id="PF13087"/>
    </source>
</evidence>
<dbReference type="InterPro" id="IPR027417">
    <property type="entry name" value="P-loop_NTPase"/>
</dbReference>
<dbReference type="Proteomes" id="UP000008311">
    <property type="component" value="Unassembled WGS sequence"/>
</dbReference>
<feature type="domain" description="DNA2/NAM7 helicase-like C-terminal" evidence="8">
    <location>
        <begin position="642"/>
        <end position="838"/>
    </location>
</feature>
<keyword evidence="1" id="KW-0547">Nucleotide-binding</keyword>
<evidence type="ECO:0000256" key="1">
    <source>
        <dbReference type="ARBA" id="ARBA00022741"/>
    </source>
</evidence>
<dbReference type="GO" id="GO:0005694">
    <property type="term" value="C:chromosome"/>
    <property type="evidence" value="ECO:0007669"/>
    <property type="project" value="UniProtKB-ARBA"/>
</dbReference>
<dbReference type="Pfam" id="PF20073">
    <property type="entry name" value="DUF6469"/>
    <property type="match status" value="1"/>
</dbReference>
<dbReference type="SUPFAM" id="SSF52540">
    <property type="entry name" value="P-loop containing nucleoside triphosphate hydrolases"/>
    <property type="match status" value="2"/>
</dbReference>
<evidence type="ECO:0000313" key="10">
    <source>
        <dbReference type="EMBL" id="EEF43725.1"/>
    </source>
</evidence>
<dbReference type="InterPro" id="IPR039904">
    <property type="entry name" value="TRANK1"/>
</dbReference>
<evidence type="ECO:0000256" key="2">
    <source>
        <dbReference type="ARBA" id="ARBA00022801"/>
    </source>
</evidence>
<dbReference type="Pfam" id="PF13087">
    <property type="entry name" value="AAA_12"/>
    <property type="match status" value="1"/>
</dbReference>
<name>B9RY33_RICCO</name>
<dbReference type="InterPro" id="IPR014016">
    <property type="entry name" value="UvrD-like_ATP-bd"/>
</dbReference>
<dbReference type="STRING" id="3988.B9RY33"/>
<keyword evidence="3" id="KW-0347">Helicase</keyword>
<dbReference type="eggNOG" id="KOG1801">
    <property type="taxonomic scope" value="Eukaryota"/>
</dbReference>
<reference evidence="11" key="1">
    <citation type="journal article" date="2010" name="Nat. Biotechnol.">
        <title>Draft genome sequence of the oilseed species Ricinus communis.</title>
        <authorList>
            <person name="Chan A.P."/>
            <person name="Crabtree J."/>
            <person name="Zhao Q."/>
            <person name="Lorenzi H."/>
            <person name="Orvis J."/>
            <person name="Puiu D."/>
            <person name="Melake-Berhan A."/>
            <person name="Jones K.M."/>
            <person name="Redman J."/>
            <person name="Chen G."/>
            <person name="Cahoon E.B."/>
            <person name="Gedil M."/>
            <person name="Stanke M."/>
            <person name="Haas B.J."/>
            <person name="Wortman J.R."/>
            <person name="Fraser-Liggett C.M."/>
            <person name="Ravel J."/>
            <person name="Rabinowicz P.D."/>
        </authorList>
    </citation>
    <scope>NUCLEOTIDE SEQUENCE [LARGE SCALE GENOMIC DNA]</scope>
    <source>
        <strain evidence="11">cv. Hale</strain>
    </source>
</reference>
<dbReference type="GO" id="GO:0005524">
    <property type="term" value="F:ATP binding"/>
    <property type="evidence" value="ECO:0007669"/>
    <property type="project" value="UniProtKB-KW"/>
</dbReference>
<evidence type="ECO:0000259" key="6">
    <source>
        <dbReference type="Pfam" id="PF00580"/>
    </source>
</evidence>
<dbReference type="Gene3D" id="1.10.10.160">
    <property type="match status" value="1"/>
</dbReference>
<dbReference type="CDD" id="cd18808">
    <property type="entry name" value="SF1_C_Upf1"/>
    <property type="match status" value="1"/>
</dbReference>
<dbReference type="PANTHER" id="PTHR21529">
    <property type="entry name" value="MAMMARY TURMOR VIRUS RECEPTOR HOMOLOG 1, 2 MTVR1, 2"/>
    <property type="match status" value="1"/>
</dbReference>
<dbReference type="PANTHER" id="PTHR21529:SF4">
    <property type="entry name" value="TPR AND ANKYRIN REPEAT-CONTAINING PROTEIN 1"/>
    <property type="match status" value="1"/>
</dbReference>
<dbReference type="GO" id="GO:0004386">
    <property type="term" value="F:helicase activity"/>
    <property type="evidence" value="ECO:0007669"/>
    <property type="project" value="UniProtKB-KW"/>
</dbReference>
<evidence type="ECO:0000259" key="9">
    <source>
        <dbReference type="Pfam" id="PF20073"/>
    </source>
</evidence>
<accession>B9RY33</accession>
<feature type="region of interest" description="Disordered" evidence="5">
    <location>
        <begin position="2738"/>
        <end position="2820"/>
    </location>
</feature>
<dbReference type="Gene3D" id="3.40.50.300">
    <property type="entry name" value="P-loop containing nucleotide triphosphate hydrolases"/>
    <property type="match status" value="4"/>
</dbReference>
<feature type="domain" description="DUF6469" evidence="9">
    <location>
        <begin position="79"/>
        <end position="213"/>
    </location>
</feature>
<gene>
    <name evidence="10" type="ORF">RCOM_0814110</name>
</gene>
<dbReference type="InterPro" id="IPR013986">
    <property type="entry name" value="DExx_box_DNA_helicase_dom_sf"/>
</dbReference>
<organism evidence="10 11">
    <name type="scientific">Ricinus communis</name>
    <name type="common">Castor bean</name>
    <dbReference type="NCBI Taxonomy" id="3988"/>
    <lineage>
        <taxon>Eukaryota</taxon>
        <taxon>Viridiplantae</taxon>
        <taxon>Streptophyta</taxon>
        <taxon>Embryophyta</taxon>
        <taxon>Tracheophyta</taxon>
        <taxon>Spermatophyta</taxon>
        <taxon>Magnoliopsida</taxon>
        <taxon>eudicotyledons</taxon>
        <taxon>Gunneridae</taxon>
        <taxon>Pentapetalae</taxon>
        <taxon>rosids</taxon>
        <taxon>fabids</taxon>
        <taxon>Malpighiales</taxon>
        <taxon>Euphorbiaceae</taxon>
        <taxon>Acalyphoideae</taxon>
        <taxon>Acalypheae</taxon>
        <taxon>Ricinus</taxon>
    </lineage>
</organism>
<protein>
    <recommendedName>
        <fullName evidence="12">UvrD-like helicase ATP-binding domain-containing protein</fullName>
    </recommendedName>
</protein>
<dbReference type="InParanoid" id="B9RY33"/>
<keyword evidence="2" id="KW-0378">Hydrolase</keyword>
<dbReference type="InterPro" id="IPR041677">
    <property type="entry name" value="DNA2/NAM7_AAA_11"/>
</dbReference>
<dbReference type="GO" id="GO:0016787">
    <property type="term" value="F:hydrolase activity"/>
    <property type="evidence" value="ECO:0007669"/>
    <property type="project" value="UniProtKB-KW"/>
</dbReference>
<sequence length="2820" mass="320701">MMEGDCPSGKTAILTDSGFISTVFSWSLEDIINENLFEVEKIPQTFESVQRYLGSYVLPLLEETRAQLHSSIETISRAPFAEAVAFSKDKPHGELLYNVKVDQWKNRSSDSQKEPYKTLPGDILVLADAKPETVSDLQRIGRTWTFALVTNISEDNIQGENEYTATTSTNFKIQASKQVEVSDGMDKSLFVIFLINVTTNRRIWNALHMYGNLNIIKEVLSAHPVVWDLNIIFVVDRLLLIQLHPSKLLDVYFSLNVSQTEALLACLHKMQCNHKSSVELIWGPPGTGKTKTVSMLLSLLLRMKCRTLTCAPTNVAIKEVATRVLKLVTESQRTGSGADALIYSVGNILLFGNSERLKLDSAIEEIYLDYRVEKLIECFAPLTGWCHCLTSTIDFFEDCISQYFIFLENEMIKEKENNHESKNKEKEFRNVANVSNQGNKSFLEFARERFLSTALPLKRCALSLCIHIPESYILKHNVDNIVSLVGLLGTFGTLLFRDDVISEDLQELFSRPDLVEDSSQGFAEVLLLLCLKRDECLLLLKTVCNSLRKLDLPSAMSKGSIVKFCFRTASLIFCTASSSYKLHSLEIEPLDLLVIDEAAQLKECESAIPLQIAGIRHAILIGDECQLPAMVESVVSGEAGFGRSLFERLSTLGHSKHLLDMQYRMHPFISRFPNSRFYFNQILDASNVKCKVYEKHPLPGPMFGPYSFINVFDGREEMDNIGHSWKNMVEVAIVLKIVRRLHKAWNGSNKNLTIGVISPYAAQVNAIRDKLNKKYEDIYGFSVKVRSVDGFQGGEEDIIILSTVRANSGGAVGFLSNPQRINVALTRARHCLWILGNERTLINSDSIWKELVFDAKQRQCFFNVDEDKELAKTILEVKKEFDQLNDLLTGDSAFFKSARWKVLFSENFRKSFGKLSSVRKKTSALNLLLKLSSGWRPKTKNVDSICHSYRLLKQYKVEGLYIICSIDIVKERMYTQVLKVWDILPLEDIPRLAKRLDGIFGSYTDDFMNRCKEKCLEGNLEVPKTWSTSIDIVRYKSLGNNEVGSNLSSDDGCYVENSKVTDSLLLMKFYSLSSGVVSHLLSDRDGRELELPFEVTDEELEIILLQRSTFILGRSGTGKTTILTMKLFKKEQIYHMAMEGYDDENGKTSKEIFLKDRKVDETKTAESSIGGAKNAVLHQLFVTVSPKLCYAVKHQVSQLKRFASGGKCFVGSSSIDMEDIDDTAQFKDIPDSLIDIPPESFPLVITFFKFLMMLDGTIGNSYFERFPDARQLLHGKIGNSGSLALQTFIRTREVNYDKFCSVYWPHFDTKLTKKLDSSRFFTEIMSQIKGGLRAGESPDGRLSREDYAMLSSGRKSTLSKQQRKTIYDCFEDYEKMKIANGDFDLADIVIDVHRRLKNEKYAGEMMDFVYIDEVQDLTMRQVALFKHISKNVNEGFVFSGDTAQTIARGIDFRFEDIRSLFYNEFVLGSLSEGVDGKGQISKIFHLSQNFRTHVGVLKLAQSVIDLLYRFFPTFVDILNHETSQIFGEAPILLESGDDDENAIVTIFGNNGNIGGSFVGFGAEQVILVRDDSARKEICKYVGKQALVLTIVECKGLEFQDVLLYNFFGSSPLRNKWRVLYEYMKEQNLLDASSPQSFPTFNPARHNVLCSELKQLYVAITRTRQRLWICENAAEFAKPIFDYWRKKAVVQVRKLDNSLALAMQVASSPEEWKSQGYKLLREANYEMATMCFERAGDAYGEKLAKAAGLKAAADKMHVSNPDTASIARRQAAEIFESIGKADYAAECFYMLNEYERAGRIYLQCGESAIERAGECFYLAGCYECAAEIYAKGNHFSKCLLACTEGKLFDMGLKYIQYWKQHVKADTCMVKKSREIDSIEQEFLERCALHYHKLNDNRAMMRYVRAFDSISSVRTFLKKLTCLDELLSFEEESGNFLEAANIAKQKGDILLEADLLGKAEQFKDASLLILWYAFASSLWSSGNKGWPLKQFAEKEKLLTKAKSFAKNVSIQFYEFTHVEADILLNDQTSLFMLKQHLDASQGHKSTRGEILSARKILDTHLNVNPAKYGWEDDMIIDLVRFSEGKISGNQVSSETLVYFWNFWKDNVVNIFKYLESLEKRDVNECRSYEEFCLNYLGVRRQFNNLDAVYLLLVPNAYWVKELDNRFMKSNGKFLSLDVNQFISAAQSYWCSELLSVGMDVLVKLKALYNLSIKNYLSLFCQSRLLIHIYAVAKFLLGSKFLDRRHHDKKALLEFVWLSTEHLFGCIYPLHWRESLKENMISLRRTEFFRNLIKENTSETVSFASMLSYGQLGRISNAILGSGKLCNELYKKIADGVRWNTAWMALIVDLSRNKDINIEGANELSLKWKLHGALEDAYNANWRKENDFISPECFLYLVERQLMLLSYFRDDFLITKSAFTEWLIYLESDGSSNSTLVEHSPQSVNSILQFLVDVVRYFLYNMKYTMEWIKKSRTNVKDYYAGVVLRLVVIACVLFLNFGLCRDLLFELLGRNYITNQLPKELFDALHRRWKQRKSLNVNIDVNVLADAFKKIGNPLVIVSCGKSSRFLCPDAIFVDMVNQSKEDMLTALFPNINKTFQDHEGFTELDATSSFKGAESLDKYDQGKRSKLSEDGYGQLLEIFEFLNSMNHEDFRNLVANDPTVKAKVEKTIHLLSAALDDNATENENESLNREAAIVLDELKQLYAALEMSESETENGIRIGELVSKLKSRRARVEDLMNQIFLQQDKSPGNEPSQTGKCDEEEDGNSKASESVISDKGKAIASQAKVTSRNQGSGGQAENRGKGNSIMSKKKNKRGKGGRKSK</sequence>
<keyword evidence="11" id="KW-1185">Reference proteome</keyword>
<evidence type="ECO:0000256" key="4">
    <source>
        <dbReference type="ARBA" id="ARBA00022840"/>
    </source>
</evidence>
<feature type="compositionally biased region" description="Basic residues" evidence="5">
    <location>
        <begin position="2806"/>
        <end position="2820"/>
    </location>
</feature>
<evidence type="ECO:0000256" key="5">
    <source>
        <dbReference type="SAM" id="MobiDB-lite"/>
    </source>
</evidence>
<evidence type="ECO:0008006" key="12">
    <source>
        <dbReference type="Google" id="ProtNLM"/>
    </source>
</evidence>
<dbReference type="Pfam" id="PF00580">
    <property type="entry name" value="UvrD-helicase"/>
    <property type="match status" value="1"/>
</dbReference>
<feature type="compositionally biased region" description="Polar residues" evidence="5">
    <location>
        <begin position="2738"/>
        <end position="2754"/>
    </location>
</feature>
<evidence type="ECO:0000256" key="3">
    <source>
        <dbReference type="ARBA" id="ARBA00022806"/>
    </source>
</evidence>
<feature type="domain" description="DNA2/NAM7 helicase helicase" evidence="7">
    <location>
        <begin position="255"/>
        <end position="633"/>
    </location>
</feature>
<keyword evidence="4" id="KW-0067">ATP-binding</keyword>
<proteinExistence type="predicted"/>
<dbReference type="EMBL" id="EQ973830">
    <property type="protein sequence ID" value="EEF43725.1"/>
    <property type="molecule type" value="Genomic_DNA"/>
</dbReference>
<evidence type="ECO:0000313" key="11">
    <source>
        <dbReference type="Proteomes" id="UP000008311"/>
    </source>
</evidence>
<dbReference type="InterPro" id="IPR041679">
    <property type="entry name" value="DNA2/NAM7-like_C"/>
</dbReference>
<dbReference type="InterPro" id="IPR047187">
    <property type="entry name" value="SF1_C_Upf1"/>
</dbReference>